<gene>
    <name evidence="2" type="ORF">GA0116948_103281</name>
</gene>
<dbReference type="Pfam" id="PF01381">
    <property type="entry name" value="HTH_3"/>
    <property type="match status" value="1"/>
</dbReference>
<dbReference type="Gene3D" id="1.10.260.40">
    <property type="entry name" value="lambda repressor-like DNA-binding domains"/>
    <property type="match status" value="1"/>
</dbReference>
<feature type="domain" description="HTH cro/C1-type" evidence="1">
    <location>
        <begin position="62"/>
        <end position="116"/>
    </location>
</feature>
<dbReference type="SMART" id="SM00530">
    <property type="entry name" value="HTH_XRE"/>
    <property type="match status" value="1"/>
</dbReference>
<dbReference type="EMBL" id="FMAR01000003">
    <property type="protein sequence ID" value="SCC11005.1"/>
    <property type="molecule type" value="Genomic_DNA"/>
</dbReference>
<name>A0A1C4BVX3_9BACT</name>
<evidence type="ECO:0000259" key="1">
    <source>
        <dbReference type="PROSITE" id="PS50943"/>
    </source>
</evidence>
<accession>A0A1C4BVX3</accession>
<keyword evidence="3" id="KW-1185">Reference proteome</keyword>
<organism evidence="2 3">
    <name type="scientific">Chitinophaga costaii</name>
    <dbReference type="NCBI Taxonomy" id="1335309"/>
    <lineage>
        <taxon>Bacteria</taxon>
        <taxon>Pseudomonadati</taxon>
        <taxon>Bacteroidota</taxon>
        <taxon>Chitinophagia</taxon>
        <taxon>Chitinophagales</taxon>
        <taxon>Chitinophagaceae</taxon>
        <taxon>Chitinophaga</taxon>
    </lineage>
</organism>
<dbReference type="STRING" id="1335309.GA0116948_103281"/>
<evidence type="ECO:0000313" key="2">
    <source>
        <dbReference type="EMBL" id="SCC11005.1"/>
    </source>
</evidence>
<sequence length="121" mass="13715">MTIENKQGYFQAMAEIESLLQIGLSNLTEEADARLDELTSAVESWENKAYPIPENPDFKSLLQYLMRTKGYNQTQLSSELHISKAFLSAILNGTREPNVQLLKSMHTNFNLDGNLLLESLH</sequence>
<dbReference type="AlphaFoldDB" id="A0A1C4BVX3"/>
<reference evidence="2 3" key="1">
    <citation type="submission" date="2016-08" db="EMBL/GenBank/DDBJ databases">
        <authorList>
            <person name="Seilhamer J.J."/>
        </authorList>
    </citation>
    <scope>NUCLEOTIDE SEQUENCE [LARGE SCALE GENOMIC DNA]</scope>
    <source>
        <strain evidence="2 3">A37T2</strain>
    </source>
</reference>
<dbReference type="CDD" id="cd00093">
    <property type="entry name" value="HTH_XRE"/>
    <property type="match status" value="1"/>
</dbReference>
<dbReference type="SUPFAM" id="SSF47413">
    <property type="entry name" value="lambda repressor-like DNA-binding domains"/>
    <property type="match status" value="1"/>
</dbReference>
<evidence type="ECO:0000313" key="3">
    <source>
        <dbReference type="Proteomes" id="UP000242818"/>
    </source>
</evidence>
<dbReference type="Proteomes" id="UP000242818">
    <property type="component" value="Unassembled WGS sequence"/>
</dbReference>
<protein>
    <submittedName>
        <fullName evidence="2">Antitoxin component HigA of the HigAB toxin-antitoxin module, contains an N-terminal HTH domain</fullName>
    </submittedName>
</protein>
<dbReference type="PROSITE" id="PS50943">
    <property type="entry name" value="HTH_CROC1"/>
    <property type="match status" value="1"/>
</dbReference>
<dbReference type="InterPro" id="IPR001387">
    <property type="entry name" value="Cro/C1-type_HTH"/>
</dbReference>
<dbReference type="GO" id="GO:0003677">
    <property type="term" value="F:DNA binding"/>
    <property type="evidence" value="ECO:0007669"/>
    <property type="project" value="InterPro"/>
</dbReference>
<dbReference type="InterPro" id="IPR010982">
    <property type="entry name" value="Lambda_DNA-bd_dom_sf"/>
</dbReference>
<proteinExistence type="predicted"/>